<reference evidence="2" key="1">
    <citation type="submission" date="2012-11" db="EMBL/GenBank/DDBJ databases">
        <authorList>
            <person name="Lucero-Rivera Y.E."/>
            <person name="Tovar-Ramirez D."/>
        </authorList>
    </citation>
    <scope>NUCLEOTIDE SEQUENCE [LARGE SCALE GENOMIC DNA]</scope>
    <source>
        <strain evidence="2">Araruama</strain>
    </source>
</reference>
<comment type="caution">
    <text evidence="1">The sequence shown here is derived from an EMBL/GenBank/DDBJ whole genome shotgun (WGS) entry which is preliminary data.</text>
</comment>
<accession>A0A1V1PGS5</accession>
<evidence type="ECO:0000313" key="2">
    <source>
        <dbReference type="Proteomes" id="UP000189670"/>
    </source>
</evidence>
<evidence type="ECO:0000313" key="1">
    <source>
        <dbReference type="EMBL" id="ETR73964.1"/>
    </source>
</evidence>
<dbReference type="EMBL" id="ATBP01000028">
    <property type="protein sequence ID" value="ETR73964.1"/>
    <property type="molecule type" value="Genomic_DNA"/>
</dbReference>
<proteinExistence type="predicted"/>
<name>A0A1V1PGS5_9BACT</name>
<gene>
    <name evidence="1" type="ORF">OMM_06617</name>
</gene>
<organism evidence="1 2">
    <name type="scientific">Candidatus Magnetoglobus multicellularis str. Araruama</name>
    <dbReference type="NCBI Taxonomy" id="890399"/>
    <lineage>
        <taxon>Bacteria</taxon>
        <taxon>Pseudomonadati</taxon>
        <taxon>Thermodesulfobacteriota</taxon>
        <taxon>Desulfobacteria</taxon>
        <taxon>Desulfobacterales</taxon>
        <taxon>Desulfobacteraceae</taxon>
        <taxon>Candidatus Magnetoglobus</taxon>
    </lineage>
</organism>
<sequence length="129" mass="14865">MLKSQELLINANMVLRFVIDKVRPYKTKKSNRPAIELTFKCLDGYFKGIYVWKQVLIAPENKIEEQKLKVITSQLIEALELQTLNWESEELSDVLCGIPFCGTVGIEKGKNGYGDKNIINKIEHVNKYF</sequence>
<dbReference type="Proteomes" id="UP000189670">
    <property type="component" value="Unassembled WGS sequence"/>
</dbReference>
<dbReference type="AlphaFoldDB" id="A0A1V1PGS5"/>
<protein>
    <submittedName>
        <fullName evidence="1">Uncharacterized protein</fullName>
    </submittedName>
</protein>